<reference evidence="3" key="1">
    <citation type="journal article" date="2020" name="Syst. Appl. Microbiol.">
        <title>Streptomyces alkaliterrae sp. nov., isolated from an alkaline soil, and emended descriptions of Streptomyces alkaliphilus, Streptomyces calidiresistens and Streptomyces durbertensis.</title>
        <authorList>
            <person name="Swiecimska M."/>
            <person name="Golinska P."/>
            <person name="Nouioui I."/>
            <person name="Wypij M."/>
            <person name="Rai M."/>
            <person name="Sangal V."/>
            <person name="Goodfellow M."/>
        </authorList>
    </citation>
    <scope>NUCLEOTIDE SEQUENCE [LARGE SCALE GENOMIC DNA]</scope>
    <source>
        <strain evidence="3">DSM 104538</strain>
    </source>
</reference>
<keyword evidence="3" id="KW-1185">Reference proteome</keyword>
<protein>
    <submittedName>
        <fullName evidence="2">Uncharacterized protein</fullName>
    </submittedName>
</protein>
<evidence type="ECO:0000313" key="2">
    <source>
        <dbReference type="EMBL" id="MBB1243328.1"/>
    </source>
</evidence>
<proteinExistence type="predicted"/>
<feature type="region of interest" description="Disordered" evidence="1">
    <location>
        <begin position="104"/>
        <end position="141"/>
    </location>
</feature>
<name>A0ABR6EDT4_9ACTN</name>
<dbReference type="Proteomes" id="UP000766698">
    <property type="component" value="Unassembled WGS sequence"/>
</dbReference>
<sequence length="180" mass="18740">MNKPAGPAAGTEQLLPPQRTALDVVQRPDSRPAFPATTVPCSAVSQALTAPPRGARVVPLGGRTAAMPRAAAVAAARRAVRRSRARLAAQRVAADPACSGAVHATVKSAAHAERTTPTPSKSPPHEWTPTESSPVPVPVPGSPSRLAGLRLAVSERLPLWLRERCAMELRSMVAVAVVLL</sequence>
<organism evidence="2 3">
    <name type="scientific">Streptomyces durbertensis</name>
    <dbReference type="NCBI Taxonomy" id="2448886"/>
    <lineage>
        <taxon>Bacteria</taxon>
        <taxon>Bacillati</taxon>
        <taxon>Actinomycetota</taxon>
        <taxon>Actinomycetes</taxon>
        <taxon>Kitasatosporales</taxon>
        <taxon>Streptomycetaceae</taxon>
        <taxon>Streptomyces</taxon>
    </lineage>
</organism>
<evidence type="ECO:0000313" key="3">
    <source>
        <dbReference type="Proteomes" id="UP000766698"/>
    </source>
</evidence>
<dbReference type="EMBL" id="WMLF01000067">
    <property type="protein sequence ID" value="MBB1243328.1"/>
    <property type="molecule type" value="Genomic_DNA"/>
</dbReference>
<feature type="non-terminal residue" evidence="2">
    <location>
        <position position="180"/>
    </location>
</feature>
<comment type="caution">
    <text evidence="2">The sequence shown here is derived from an EMBL/GenBank/DDBJ whole genome shotgun (WGS) entry which is preliminary data.</text>
</comment>
<evidence type="ECO:0000256" key="1">
    <source>
        <dbReference type="SAM" id="MobiDB-lite"/>
    </source>
</evidence>
<accession>A0ABR6EDT4</accession>
<gene>
    <name evidence="2" type="ORF">GL263_07080</name>
</gene>